<sequence>MRAGWALDQAGGLGLLGGRLCVAVLDLLERRQVEHEGVVAAAAVVVSADDERRLPIAAGVYLLAIGRADLSHVGAEHLQHRHETDHLREHRQESVILAEQDRGPQHRGPRKRREHPFFAELFGCGIFDFGLVVRLRGDGADMDEAGGAGGGGGFG</sequence>
<feature type="non-terminal residue" evidence="1">
    <location>
        <position position="155"/>
    </location>
</feature>
<accession>A0A0F9PUP5</accession>
<proteinExistence type="predicted"/>
<evidence type="ECO:0000313" key="1">
    <source>
        <dbReference type="EMBL" id="KKN33914.1"/>
    </source>
</evidence>
<dbReference type="EMBL" id="LAZR01002142">
    <property type="protein sequence ID" value="KKN33914.1"/>
    <property type="molecule type" value="Genomic_DNA"/>
</dbReference>
<name>A0A0F9PUP5_9ZZZZ</name>
<comment type="caution">
    <text evidence="1">The sequence shown here is derived from an EMBL/GenBank/DDBJ whole genome shotgun (WGS) entry which is preliminary data.</text>
</comment>
<organism evidence="1">
    <name type="scientific">marine sediment metagenome</name>
    <dbReference type="NCBI Taxonomy" id="412755"/>
    <lineage>
        <taxon>unclassified sequences</taxon>
        <taxon>metagenomes</taxon>
        <taxon>ecological metagenomes</taxon>
    </lineage>
</organism>
<reference evidence="1" key="1">
    <citation type="journal article" date="2015" name="Nature">
        <title>Complex archaea that bridge the gap between prokaryotes and eukaryotes.</title>
        <authorList>
            <person name="Spang A."/>
            <person name="Saw J.H."/>
            <person name="Jorgensen S.L."/>
            <person name="Zaremba-Niedzwiedzka K."/>
            <person name="Martijn J."/>
            <person name="Lind A.E."/>
            <person name="van Eijk R."/>
            <person name="Schleper C."/>
            <person name="Guy L."/>
            <person name="Ettema T.J."/>
        </authorList>
    </citation>
    <scope>NUCLEOTIDE SEQUENCE</scope>
</reference>
<gene>
    <name evidence="1" type="ORF">LCGC14_0799070</name>
</gene>
<dbReference type="AlphaFoldDB" id="A0A0F9PUP5"/>
<protein>
    <submittedName>
        <fullName evidence="1">Uncharacterized protein</fullName>
    </submittedName>
</protein>